<keyword evidence="7 9" id="KW-0472">Membrane</keyword>
<dbReference type="GO" id="GO:0043022">
    <property type="term" value="F:ribosome binding"/>
    <property type="evidence" value="ECO:0007669"/>
    <property type="project" value="InterPro"/>
</dbReference>
<keyword evidence="13" id="KW-1185">Reference proteome</keyword>
<evidence type="ECO:0000256" key="9">
    <source>
        <dbReference type="SAM" id="Phobius"/>
    </source>
</evidence>
<evidence type="ECO:0000259" key="10">
    <source>
        <dbReference type="Pfam" id="PF05957"/>
    </source>
</evidence>
<feature type="domain" description="DUF883" evidence="10">
    <location>
        <begin position="10"/>
        <end position="59"/>
    </location>
</feature>
<dbReference type="InterPro" id="IPR043604">
    <property type="entry name" value="DUF883_N"/>
</dbReference>
<dbReference type="RefSeq" id="WP_212685014.1">
    <property type="nucleotide sequence ID" value="NZ_JAGSPM010000008.1"/>
</dbReference>
<evidence type="ECO:0000313" key="13">
    <source>
        <dbReference type="Proteomes" id="UP000680158"/>
    </source>
</evidence>
<evidence type="ECO:0000256" key="6">
    <source>
        <dbReference type="ARBA" id="ARBA00022989"/>
    </source>
</evidence>
<dbReference type="GO" id="GO:0005886">
    <property type="term" value="C:plasma membrane"/>
    <property type="evidence" value="ECO:0007669"/>
    <property type="project" value="UniProtKB-SubCell"/>
</dbReference>
<accession>A0A941DEY9</accession>
<feature type="coiled-coil region" evidence="8">
    <location>
        <begin position="8"/>
        <end position="68"/>
    </location>
</feature>
<proteinExistence type="inferred from homology"/>
<dbReference type="InterPro" id="IPR010279">
    <property type="entry name" value="YqjD/ElaB"/>
</dbReference>
<keyword evidence="5 9" id="KW-0812">Transmembrane</keyword>
<name>A0A941DEY9_9BURK</name>
<keyword evidence="8" id="KW-0175">Coiled coil</keyword>
<keyword evidence="3" id="KW-1003">Cell membrane</keyword>
<keyword evidence="6 9" id="KW-1133">Transmembrane helix</keyword>
<evidence type="ECO:0000256" key="5">
    <source>
        <dbReference type="ARBA" id="ARBA00022692"/>
    </source>
</evidence>
<keyword evidence="4" id="KW-0997">Cell inner membrane</keyword>
<evidence type="ECO:0000256" key="2">
    <source>
        <dbReference type="ARBA" id="ARBA00010423"/>
    </source>
</evidence>
<evidence type="ECO:0000256" key="4">
    <source>
        <dbReference type="ARBA" id="ARBA00022519"/>
    </source>
</evidence>
<evidence type="ECO:0000259" key="11">
    <source>
        <dbReference type="Pfam" id="PF19029"/>
    </source>
</evidence>
<feature type="transmembrane region" description="Helical" evidence="9">
    <location>
        <begin position="82"/>
        <end position="100"/>
    </location>
</feature>
<protein>
    <submittedName>
        <fullName evidence="12">DUF883 domain-containing protein</fullName>
    </submittedName>
</protein>
<dbReference type="Pfam" id="PF05957">
    <property type="entry name" value="DUF883"/>
    <property type="match status" value="1"/>
</dbReference>
<comment type="similarity">
    <text evidence="2">Belongs to the ElaB/YgaM/YqjD family.</text>
</comment>
<dbReference type="InterPro" id="IPR043605">
    <property type="entry name" value="DUF883_C"/>
</dbReference>
<evidence type="ECO:0000256" key="1">
    <source>
        <dbReference type="ARBA" id="ARBA00004377"/>
    </source>
</evidence>
<dbReference type="EMBL" id="JAGSPM010000008">
    <property type="protein sequence ID" value="MBR7747628.1"/>
    <property type="molecule type" value="Genomic_DNA"/>
</dbReference>
<dbReference type="AlphaFoldDB" id="A0A941DEY9"/>
<comment type="subcellular location">
    <subcellularLocation>
        <location evidence="1">Cell inner membrane</location>
        <topology evidence="1">Single-pass membrane protein</topology>
    </subcellularLocation>
</comment>
<dbReference type="Pfam" id="PF19029">
    <property type="entry name" value="DUF883_C"/>
    <property type="match status" value="1"/>
</dbReference>
<evidence type="ECO:0000256" key="3">
    <source>
        <dbReference type="ARBA" id="ARBA00022475"/>
    </source>
</evidence>
<gene>
    <name evidence="12" type="ORF">KDM92_13645</name>
</gene>
<dbReference type="PANTHER" id="PTHR35893:SF3">
    <property type="entry name" value="INNER MEMBRANE PROTEIN"/>
    <property type="match status" value="1"/>
</dbReference>
<feature type="domain" description="DUF883" evidence="11">
    <location>
        <begin position="73"/>
        <end position="101"/>
    </location>
</feature>
<comment type="caution">
    <text evidence="12">The sequence shown here is derived from an EMBL/GenBank/DDBJ whole genome shotgun (WGS) entry which is preliminary data.</text>
</comment>
<evidence type="ECO:0000256" key="7">
    <source>
        <dbReference type="ARBA" id="ARBA00023136"/>
    </source>
</evidence>
<dbReference type="PANTHER" id="PTHR35893">
    <property type="entry name" value="INNER MEMBRANE PROTEIN-RELATED"/>
    <property type="match status" value="1"/>
</dbReference>
<sequence>MNSVDQHKADLMRELTQILKDAEELIKNSEQQAGDGFQNAKDKLQSSLKNARKEIDRIEDVVVKKTKDAAHAADDYVHDNPWKTAGIAAGVGLLIGLLIARSK</sequence>
<reference evidence="12 13" key="1">
    <citation type="submission" date="2021-04" db="EMBL/GenBank/DDBJ databases">
        <title>novel species isolated from subtropical streams in China.</title>
        <authorList>
            <person name="Lu H."/>
        </authorList>
    </citation>
    <scope>NUCLEOTIDE SEQUENCE [LARGE SCALE GENOMIC DNA]</scope>
    <source>
        <strain evidence="12 13">BYS107W</strain>
    </source>
</reference>
<evidence type="ECO:0000256" key="8">
    <source>
        <dbReference type="SAM" id="Coils"/>
    </source>
</evidence>
<organism evidence="12 13">
    <name type="scientific">Undibacterium baiyunense</name>
    <dbReference type="NCBI Taxonomy" id="2828731"/>
    <lineage>
        <taxon>Bacteria</taxon>
        <taxon>Pseudomonadati</taxon>
        <taxon>Pseudomonadota</taxon>
        <taxon>Betaproteobacteria</taxon>
        <taxon>Burkholderiales</taxon>
        <taxon>Oxalobacteraceae</taxon>
        <taxon>Undibacterium</taxon>
    </lineage>
</organism>
<evidence type="ECO:0000313" key="12">
    <source>
        <dbReference type="EMBL" id="MBR7747628.1"/>
    </source>
</evidence>
<dbReference type="Proteomes" id="UP000680158">
    <property type="component" value="Unassembled WGS sequence"/>
</dbReference>